<dbReference type="PROSITE" id="PS01033">
    <property type="entry name" value="GLOBIN"/>
    <property type="match status" value="1"/>
</dbReference>
<keyword evidence="12 21" id="KW-0560">Oxidoreductase</keyword>
<dbReference type="SUPFAM" id="SSF46458">
    <property type="entry name" value="Globin-like"/>
    <property type="match status" value="1"/>
</dbReference>
<reference evidence="22" key="3">
    <citation type="submission" date="2022-07" db="EMBL/GenBank/DDBJ databases">
        <title>Sequence of Pasteurella multocoda 17BRD-035.</title>
        <authorList>
            <person name="Roy Chowdhury P."/>
            <person name="Alhamami T."/>
            <person name="Trott D.J."/>
            <person name="Djordvevic S.P."/>
        </authorList>
    </citation>
    <scope>NUCLEOTIDE SEQUENCE</scope>
    <source>
        <strain evidence="22">17BRD-035</strain>
    </source>
</reference>
<dbReference type="CDD" id="cd06184">
    <property type="entry name" value="flavohem_like_fad_nad_binding"/>
    <property type="match status" value="1"/>
</dbReference>
<dbReference type="Proteomes" id="UP001182304">
    <property type="component" value="Unassembled WGS sequence"/>
</dbReference>
<dbReference type="InterPro" id="IPR000971">
    <property type="entry name" value="Globin"/>
</dbReference>
<comment type="cofactor">
    <cofactor evidence="2">
        <name>FAD</name>
        <dbReference type="ChEBI" id="CHEBI:57692"/>
    </cofactor>
</comment>
<dbReference type="CDD" id="cd14777">
    <property type="entry name" value="Yhb1-globin-like"/>
    <property type="match status" value="1"/>
</dbReference>
<dbReference type="AlphaFoldDB" id="A0A849CM47"/>
<comment type="caution">
    <text evidence="23">The sequence shown here is derived from an EMBL/GenBank/DDBJ whole genome shotgun (WGS) entry which is preliminary data.</text>
</comment>
<dbReference type="Gene3D" id="1.10.490.10">
    <property type="entry name" value="Globins"/>
    <property type="match status" value="1"/>
</dbReference>
<dbReference type="Proteomes" id="UP000540079">
    <property type="component" value="Unassembled WGS sequence"/>
</dbReference>
<accession>A0A849CM47</accession>
<dbReference type="InterPro" id="IPR017938">
    <property type="entry name" value="Riboflavin_synthase-like_b-brl"/>
</dbReference>
<evidence type="ECO:0000259" key="19">
    <source>
        <dbReference type="PROSITE" id="PS01033"/>
    </source>
</evidence>
<dbReference type="GO" id="GO:0071500">
    <property type="term" value="P:cellular response to nitrosative stress"/>
    <property type="evidence" value="ECO:0007669"/>
    <property type="project" value="TreeGrafter"/>
</dbReference>
<dbReference type="InterPro" id="IPR001433">
    <property type="entry name" value="OxRdtase_FAD/NAD-bd"/>
</dbReference>
<evidence type="ECO:0000256" key="17">
    <source>
        <dbReference type="ARBA" id="ARBA00049433"/>
    </source>
</evidence>
<dbReference type="Pfam" id="PF00042">
    <property type="entry name" value="Globin"/>
    <property type="match status" value="1"/>
</dbReference>
<dbReference type="PROSITE" id="PS51384">
    <property type="entry name" value="FAD_FR"/>
    <property type="match status" value="1"/>
</dbReference>
<dbReference type="InterPro" id="IPR008333">
    <property type="entry name" value="Cbr1-like_FAD-bd_dom"/>
</dbReference>
<reference evidence="23 24" key="1">
    <citation type="journal article" date="2018" name="Front. Microbiol.">
        <title>Genetic and Phylogenetic Characteristics of Pasteurella multocida Isolates From Different Host Species.</title>
        <authorList>
            <person name="Peng Z."/>
            <person name="Liang W."/>
            <person name="Wang F."/>
            <person name="Xu Z."/>
            <person name="Xie Z."/>
            <person name="Lian Z."/>
            <person name="Hua L."/>
            <person name="Zhou R."/>
            <person name="Chen H."/>
            <person name="Wu B."/>
        </authorList>
    </citation>
    <scope>NUCLEOTIDE SEQUENCE [LARGE SCALE GENOMIC DNA]</scope>
    <source>
        <strain evidence="23 24">HNA06</strain>
    </source>
</reference>
<dbReference type="EC" id="1.14.12.17" evidence="4"/>
<evidence type="ECO:0000313" key="21">
    <source>
        <dbReference type="EMBL" id="MDA5623291.1"/>
    </source>
</evidence>
<dbReference type="InterPro" id="IPR012292">
    <property type="entry name" value="Globin/Proto"/>
</dbReference>
<evidence type="ECO:0000259" key="20">
    <source>
        <dbReference type="PROSITE" id="PS51384"/>
    </source>
</evidence>
<evidence type="ECO:0000313" key="24">
    <source>
        <dbReference type="Proteomes" id="UP000540079"/>
    </source>
</evidence>
<dbReference type="PANTHER" id="PTHR43396">
    <property type="entry name" value="FLAVOHEMOPROTEIN"/>
    <property type="match status" value="1"/>
</dbReference>
<keyword evidence="14" id="KW-0520">NAD</keyword>
<dbReference type="GO" id="GO:0005344">
    <property type="term" value="F:oxygen carrier activity"/>
    <property type="evidence" value="ECO:0007669"/>
    <property type="project" value="UniProtKB-KW"/>
</dbReference>
<dbReference type="Pfam" id="PF00175">
    <property type="entry name" value="NAD_binding_1"/>
    <property type="match status" value="1"/>
</dbReference>
<comment type="catalytic activity">
    <reaction evidence="16">
        <text>2 nitric oxide + NADH + 2 O2 = 2 nitrate + NAD(+) + H(+)</text>
        <dbReference type="Rhea" id="RHEA:19469"/>
        <dbReference type="ChEBI" id="CHEBI:15378"/>
        <dbReference type="ChEBI" id="CHEBI:15379"/>
        <dbReference type="ChEBI" id="CHEBI:16480"/>
        <dbReference type="ChEBI" id="CHEBI:17632"/>
        <dbReference type="ChEBI" id="CHEBI:57540"/>
        <dbReference type="ChEBI" id="CHEBI:57945"/>
        <dbReference type="EC" id="1.14.12.17"/>
    </reaction>
</comment>
<dbReference type="KEGG" id="pmul:DR93_232"/>
<keyword evidence="5" id="KW-0216">Detoxification</keyword>
<dbReference type="SUPFAM" id="SSF63380">
    <property type="entry name" value="Riboflavin synthase domain-like"/>
    <property type="match status" value="1"/>
</dbReference>
<dbReference type="GO" id="GO:0046872">
    <property type="term" value="F:metal ion binding"/>
    <property type="evidence" value="ECO:0007669"/>
    <property type="project" value="UniProtKB-KW"/>
</dbReference>
<comment type="similarity">
    <text evidence="18">Belongs to the globin family.</text>
</comment>
<evidence type="ECO:0000256" key="6">
    <source>
        <dbReference type="ARBA" id="ARBA00022617"/>
    </source>
</evidence>
<comment type="cofactor">
    <cofactor evidence="1">
        <name>heme b</name>
        <dbReference type="ChEBI" id="CHEBI:60344"/>
    </cofactor>
</comment>
<evidence type="ECO:0000256" key="18">
    <source>
        <dbReference type="RuleBase" id="RU000356"/>
    </source>
</evidence>
<dbReference type="InterPro" id="IPR039261">
    <property type="entry name" value="FNR_nucleotide-bd"/>
</dbReference>
<evidence type="ECO:0000256" key="10">
    <source>
        <dbReference type="ARBA" id="ARBA00022827"/>
    </source>
</evidence>
<dbReference type="Pfam" id="PF00970">
    <property type="entry name" value="FAD_binding_6"/>
    <property type="match status" value="1"/>
</dbReference>
<evidence type="ECO:0000256" key="12">
    <source>
        <dbReference type="ARBA" id="ARBA00023002"/>
    </source>
</evidence>
<evidence type="ECO:0000256" key="5">
    <source>
        <dbReference type="ARBA" id="ARBA00022575"/>
    </source>
</evidence>
<feature type="domain" description="FAD-binding FR-type" evidence="20">
    <location>
        <begin position="147"/>
        <end position="254"/>
    </location>
</feature>
<dbReference type="Proteomes" id="UP001145481">
    <property type="component" value="Unassembled WGS sequence"/>
</dbReference>
<dbReference type="NCBIfam" id="NF009805">
    <property type="entry name" value="PRK13289.1"/>
    <property type="match status" value="1"/>
</dbReference>
<dbReference type="GO" id="GO:0071949">
    <property type="term" value="F:FAD binding"/>
    <property type="evidence" value="ECO:0007669"/>
    <property type="project" value="TreeGrafter"/>
</dbReference>
<evidence type="ECO:0000256" key="14">
    <source>
        <dbReference type="ARBA" id="ARBA00023027"/>
    </source>
</evidence>
<keyword evidence="18" id="KW-0813">Transport</keyword>
<evidence type="ECO:0000256" key="1">
    <source>
        <dbReference type="ARBA" id="ARBA00001970"/>
    </source>
</evidence>
<sequence>MLDQQTRDIIKATIPVLEQHGTTITNTFYHNMFNAHPELLNVFNKTNQKQGRQPMALASTVLAAAKHIDNLTVILPNVMQIGHKHRALEIKPEHYPIVGENLLKAIKVVLGDAATPEIIDAWKKAYGVIADVFIKVEQEMYAAAAWEGYKPFKVVAKRAVSDQITEFTVQTDFPLPILKAGQYITVRVQPEDEVNTAWRHYSLCSMNTSNGLKFAVKREGKGETKGLVSHYLHDHVQVGDTLDFTAPAGDFLLEQNDKPLVLISGGVGITPLLAMLEEQVNHNSQREICWIHSCRNNENHAFKAEVEALLQQADNTDCHIIYTAEQSRIDADFIAKHIPQNANIYVCGSINFMEGIIDLLKRQGWNESDIHFEPFGPKMSVVSV</sequence>
<reference evidence="21" key="2">
    <citation type="submission" date="2022-07" db="EMBL/GenBank/DDBJ databases">
        <title>Genome-based characterization of novel serogroup A variants of Pasteurella multocida.</title>
        <authorList>
            <person name="Prajapati A."/>
            <person name="Yogisharadhya R."/>
            <person name="Mohanty N."/>
            <person name="Chanda M."/>
            <person name="Mendem S.K."/>
            <person name="Siddaramappa S."/>
            <person name="Shivachandra S.B."/>
        </authorList>
    </citation>
    <scope>NUCLEOTIDE SEQUENCE</scope>
    <source>
        <strain evidence="21">NIVEDIPm19</strain>
    </source>
</reference>
<evidence type="ECO:0000256" key="16">
    <source>
        <dbReference type="ARBA" id="ARBA00048649"/>
    </source>
</evidence>
<evidence type="ECO:0000256" key="2">
    <source>
        <dbReference type="ARBA" id="ARBA00001974"/>
    </source>
</evidence>
<comment type="function">
    <text evidence="15">Is involved in NO detoxification in an aerobic process, termed nitric oxide dioxygenase (NOD) reaction that utilizes O(2) and NAD(P)H to convert NO to nitrate, which protects the bacterium from various noxious nitrogen compounds. Therefore, plays a central role in the inducible response to nitrosative stress.</text>
</comment>
<dbReference type="PRINTS" id="PR00409">
    <property type="entry name" value="PHDIOXRDTASE"/>
</dbReference>
<dbReference type="Gene3D" id="2.40.30.10">
    <property type="entry name" value="Translation factors"/>
    <property type="match status" value="1"/>
</dbReference>
<name>A0A849CM47_PASMD</name>
<evidence type="ECO:0000256" key="7">
    <source>
        <dbReference type="ARBA" id="ARBA00022621"/>
    </source>
</evidence>
<dbReference type="GO" id="GO:0008941">
    <property type="term" value="F:nitric oxide dioxygenase NAD(P)H activity"/>
    <property type="evidence" value="ECO:0007669"/>
    <property type="project" value="UniProtKB-EC"/>
</dbReference>
<comment type="catalytic activity">
    <reaction evidence="17">
        <text>2 nitric oxide + NADPH + 2 O2 = 2 nitrate + NADP(+) + H(+)</text>
        <dbReference type="Rhea" id="RHEA:19465"/>
        <dbReference type="ChEBI" id="CHEBI:15378"/>
        <dbReference type="ChEBI" id="CHEBI:15379"/>
        <dbReference type="ChEBI" id="CHEBI:16480"/>
        <dbReference type="ChEBI" id="CHEBI:17632"/>
        <dbReference type="ChEBI" id="CHEBI:57783"/>
        <dbReference type="ChEBI" id="CHEBI:58349"/>
        <dbReference type="EC" id="1.14.12.17"/>
    </reaction>
</comment>
<keyword evidence="7 18" id="KW-0561">Oxygen transport</keyword>
<organism evidence="23 24">
    <name type="scientific">Pasteurella multocida</name>
    <dbReference type="NCBI Taxonomy" id="747"/>
    <lineage>
        <taxon>Bacteria</taxon>
        <taxon>Pseudomonadati</taxon>
        <taxon>Pseudomonadota</taxon>
        <taxon>Gammaproteobacteria</taxon>
        <taxon>Pasteurellales</taxon>
        <taxon>Pasteurellaceae</taxon>
        <taxon>Pasteurella</taxon>
    </lineage>
</organism>
<keyword evidence="9" id="KW-0479">Metal-binding</keyword>
<dbReference type="GO" id="GO:0020037">
    <property type="term" value="F:heme binding"/>
    <property type="evidence" value="ECO:0007669"/>
    <property type="project" value="InterPro"/>
</dbReference>
<evidence type="ECO:0000256" key="9">
    <source>
        <dbReference type="ARBA" id="ARBA00022723"/>
    </source>
</evidence>
<dbReference type="EMBL" id="PPVL01000007">
    <property type="protein sequence ID" value="NNI79344.1"/>
    <property type="molecule type" value="Genomic_DNA"/>
</dbReference>
<comment type="similarity">
    <text evidence="3">In the C-terminal section; belongs to the flavoprotein pyridine nucleotide cytochrome reductase family.</text>
</comment>
<keyword evidence="11" id="KW-0521">NADP</keyword>
<gene>
    <name evidence="21" type="primary">hmpA</name>
    <name evidence="23" type="ORF">C2800_07930</name>
    <name evidence="21" type="ORF">NM948_06980</name>
    <name evidence="22" type="ORF">NQF69_07500</name>
</gene>
<dbReference type="FunFam" id="1.10.490.10:FF:000003">
    <property type="entry name" value="Flavohemoprotein"/>
    <property type="match status" value="1"/>
</dbReference>
<proteinExistence type="inferred from homology"/>
<dbReference type="PANTHER" id="PTHR43396:SF3">
    <property type="entry name" value="FLAVOHEMOPROTEIN"/>
    <property type="match status" value="1"/>
</dbReference>
<evidence type="ECO:0000256" key="3">
    <source>
        <dbReference type="ARBA" id="ARBA00006401"/>
    </source>
</evidence>
<evidence type="ECO:0000256" key="4">
    <source>
        <dbReference type="ARBA" id="ARBA00012229"/>
    </source>
</evidence>
<evidence type="ECO:0000313" key="22">
    <source>
        <dbReference type="EMBL" id="MDT3452618.1"/>
    </source>
</evidence>
<keyword evidence="10" id="KW-0274">FAD</keyword>
<keyword evidence="8" id="KW-0285">Flavoprotein</keyword>
<evidence type="ECO:0000256" key="11">
    <source>
        <dbReference type="ARBA" id="ARBA00022857"/>
    </source>
</evidence>
<dbReference type="Gene3D" id="3.40.50.80">
    <property type="entry name" value="Nucleotide-binding domain of ferredoxin-NADP reductase (FNR) module"/>
    <property type="match status" value="1"/>
</dbReference>
<dbReference type="GO" id="GO:0009636">
    <property type="term" value="P:response to toxic substance"/>
    <property type="evidence" value="ECO:0007669"/>
    <property type="project" value="UniProtKB-KW"/>
</dbReference>
<dbReference type="EMBL" id="JANJHC010000012">
    <property type="protein sequence ID" value="MDA5623291.1"/>
    <property type="molecule type" value="Genomic_DNA"/>
</dbReference>
<keyword evidence="6 18" id="KW-0349">Heme</keyword>
<evidence type="ECO:0000256" key="15">
    <source>
        <dbReference type="ARBA" id="ARBA00025094"/>
    </source>
</evidence>
<dbReference type="FunFam" id="3.40.50.80:FF:000010">
    <property type="entry name" value="Flavohemoprotein"/>
    <property type="match status" value="1"/>
</dbReference>
<dbReference type="EMBL" id="JANIEN010000007">
    <property type="protein sequence ID" value="MDT3452618.1"/>
    <property type="molecule type" value="Genomic_DNA"/>
</dbReference>
<dbReference type="InterPro" id="IPR009050">
    <property type="entry name" value="Globin-like_sf"/>
</dbReference>
<evidence type="ECO:0000256" key="8">
    <source>
        <dbReference type="ARBA" id="ARBA00022630"/>
    </source>
</evidence>
<dbReference type="GO" id="GO:0046210">
    <property type="term" value="P:nitric oxide catabolic process"/>
    <property type="evidence" value="ECO:0007669"/>
    <property type="project" value="TreeGrafter"/>
</dbReference>
<keyword evidence="13" id="KW-0408">Iron</keyword>
<dbReference type="SUPFAM" id="SSF52343">
    <property type="entry name" value="Ferredoxin reductase-like, C-terminal NADP-linked domain"/>
    <property type="match status" value="1"/>
</dbReference>
<dbReference type="GO" id="GO:0019825">
    <property type="term" value="F:oxygen binding"/>
    <property type="evidence" value="ECO:0007669"/>
    <property type="project" value="InterPro"/>
</dbReference>
<protein>
    <recommendedName>
        <fullName evidence="4">nitric oxide dioxygenase</fullName>
        <ecNumber evidence="4">1.14.12.17</ecNumber>
    </recommendedName>
</protein>
<evidence type="ECO:0000256" key="13">
    <source>
        <dbReference type="ARBA" id="ARBA00023004"/>
    </source>
</evidence>
<evidence type="ECO:0000313" key="23">
    <source>
        <dbReference type="EMBL" id="NNI79344.1"/>
    </source>
</evidence>
<dbReference type="InterPro" id="IPR017927">
    <property type="entry name" value="FAD-bd_FR_type"/>
</dbReference>
<dbReference type="RefSeq" id="WP_014326497.1">
    <property type="nucleotide sequence ID" value="NZ_AP025519.1"/>
</dbReference>
<feature type="domain" description="Globin" evidence="19">
    <location>
        <begin position="1"/>
        <end position="138"/>
    </location>
</feature>